<name>A0A235BV03_UNCW3</name>
<comment type="caution">
    <text evidence="4">The sequence shown here is derived from an EMBL/GenBank/DDBJ whole genome shotgun (WGS) entry which is preliminary data.</text>
</comment>
<keyword evidence="1" id="KW-0472">Membrane</keyword>
<dbReference type="GO" id="GO:0004197">
    <property type="term" value="F:cysteine-type endopeptidase activity"/>
    <property type="evidence" value="ECO:0007669"/>
    <property type="project" value="InterPro"/>
</dbReference>
<evidence type="ECO:0000313" key="4">
    <source>
        <dbReference type="EMBL" id="OYD15405.1"/>
    </source>
</evidence>
<feature type="signal peptide" evidence="2">
    <location>
        <begin position="1"/>
        <end position="20"/>
    </location>
</feature>
<keyword evidence="2" id="KW-0732">Signal</keyword>
<feature type="transmembrane region" description="Helical" evidence="1">
    <location>
        <begin position="341"/>
        <end position="359"/>
    </location>
</feature>
<sequence length="362" mass="38668">MKLRKLTVLTVLLAVGFVFAEWHEVAGGTGDAQVRILEQSNTGTTFEVVVPGVEITAKEVDGEEFSVVTLPGGHTAYLEDGKPEVPMVPVLLAIPNGATVSFQVEAKETRMLKVVNVYPLQPRVPISQEPGPFVIDREFYVQEGVYPGEDASVVHTAGVSLAQDLGRDALIQSDGWRPTGVDWLVRDEVRNCRTGHMLMRPGDMLSLPMAFQANSGYAPEENTAPSALKRIGIYSGEFGLAAVGTAIAAAGAVCVGGVVGNQFPDEYRSLVGGVVCDFTYLLTSPFLSGAGTHLGGKLFGERGKFSHALVGGAIGDVLGIVAVYGIWSYTQRHGYVRPTPLLIWLALPPVGSVVAYNIWRSK</sequence>
<feature type="transmembrane region" description="Helical" evidence="1">
    <location>
        <begin position="238"/>
        <end position="258"/>
    </location>
</feature>
<proteinExistence type="predicted"/>
<feature type="transmembrane region" description="Helical" evidence="1">
    <location>
        <begin position="270"/>
        <end position="288"/>
    </location>
</feature>
<organism evidence="4 5">
    <name type="scientific">candidate division WOR-3 bacterium JGI_Cruoil_03_51_56</name>
    <dbReference type="NCBI Taxonomy" id="1973747"/>
    <lineage>
        <taxon>Bacteria</taxon>
        <taxon>Bacteria division WOR-3</taxon>
    </lineage>
</organism>
<keyword evidence="1" id="KW-0812">Transmembrane</keyword>
<evidence type="ECO:0000313" key="5">
    <source>
        <dbReference type="Proteomes" id="UP000215559"/>
    </source>
</evidence>
<dbReference type="EMBL" id="NOZP01000105">
    <property type="protein sequence ID" value="OYD15405.1"/>
    <property type="molecule type" value="Genomic_DNA"/>
</dbReference>
<protein>
    <recommendedName>
        <fullName evidence="3">Gingipain propeptide domain-containing protein</fullName>
    </recommendedName>
</protein>
<dbReference type="AlphaFoldDB" id="A0A235BV03"/>
<evidence type="ECO:0000256" key="1">
    <source>
        <dbReference type="SAM" id="Phobius"/>
    </source>
</evidence>
<accession>A0A235BV03</accession>
<reference evidence="4 5" key="1">
    <citation type="submission" date="2017-07" db="EMBL/GenBank/DDBJ databases">
        <title>Recovery of genomes from metagenomes via a dereplication, aggregation, and scoring strategy.</title>
        <authorList>
            <person name="Sieber C.M."/>
            <person name="Probst A.J."/>
            <person name="Sharrar A."/>
            <person name="Thomas B.C."/>
            <person name="Hess M."/>
            <person name="Tringe S.G."/>
            <person name="Banfield J.F."/>
        </authorList>
    </citation>
    <scope>NUCLEOTIDE SEQUENCE [LARGE SCALE GENOMIC DNA]</scope>
    <source>
        <strain evidence="4">JGI_Cruoil_03_51_56</strain>
    </source>
</reference>
<dbReference type="Proteomes" id="UP000215559">
    <property type="component" value="Unassembled WGS sequence"/>
</dbReference>
<feature type="domain" description="Gingipain propeptide" evidence="3">
    <location>
        <begin position="30"/>
        <end position="152"/>
    </location>
</feature>
<dbReference type="Gene3D" id="2.60.40.3800">
    <property type="match status" value="1"/>
</dbReference>
<keyword evidence="1" id="KW-1133">Transmembrane helix</keyword>
<evidence type="ECO:0000256" key="2">
    <source>
        <dbReference type="SAM" id="SignalP"/>
    </source>
</evidence>
<feature type="transmembrane region" description="Helical" evidence="1">
    <location>
        <begin position="308"/>
        <end position="329"/>
    </location>
</feature>
<dbReference type="InterPro" id="IPR012600">
    <property type="entry name" value="Propeptide_C25"/>
</dbReference>
<dbReference type="InterPro" id="IPR038490">
    <property type="entry name" value="Gingipain_propep_sf"/>
</dbReference>
<evidence type="ECO:0000259" key="3">
    <source>
        <dbReference type="Pfam" id="PF08126"/>
    </source>
</evidence>
<feature type="chain" id="PRO_5013053927" description="Gingipain propeptide domain-containing protein" evidence="2">
    <location>
        <begin position="21"/>
        <end position="362"/>
    </location>
</feature>
<gene>
    <name evidence="4" type="ORF">CH330_05760</name>
</gene>
<dbReference type="Pfam" id="PF08126">
    <property type="entry name" value="Propeptide_C25"/>
    <property type="match status" value="1"/>
</dbReference>